<dbReference type="PROSITE" id="PS51257">
    <property type="entry name" value="PROKAR_LIPOPROTEIN"/>
    <property type="match status" value="1"/>
</dbReference>
<evidence type="ECO:0000256" key="7">
    <source>
        <dbReference type="SAM" id="SignalP"/>
    </source>
</evidence>
<reference evidence="10" key="1">
    <citation type="submission" date="2016-11" db="EMBL/GenBank/DDBJ databases">
        <authorList>
            <person name="Varghese N."/>
            <person name="Submissions S."/>
        </authorList>
    </citation>
    <scope>NUCLEOTIDE SEQUENCE [LARGE SCALE GENOMIC DNA]</scope>
    <source>
        <strain evidence="10">ALO Sharm</strain>
    </source>
</reference>
<keyword evidence="1 6" id="KW-0645">Protease</keyword>
<evidence type="ECO:0000259" key="8">
    <source>
        <dbReference type="Pfam" id="PF01435"/>
    </source>
</evidence>
<organism evidence="9 10">
    <name type="scientific">Halomonas caseinilytica</name>
    <dbReference type="NCBI Taxonomy" id="438744"/>
    <lineage>
        <taxon>Bacteria</taxon>
        <taxon>Pseudomonadati</taxon>
        <taxon>Pseudomonadota</taxon>
        <taxon>Gammaproteobacteria</taxon>
        <taxon>Oceanospirillales</taxon>
        <taxon>Halomonadaceae</taxon>
        <taxon>Halomonas</taxon>
    </lineage>
</organism>
<dbReference type="GO" id="GO:0051603">
    <property type="term" value="P:proteolysis involved in protein catabolic process"/>
    <property type="evidence" value="ECO:0007669"/>
    <property type="project" value="TreeGrafter"/>
</dbReference>
<keyword evidence="2" id="KW-0479">Metal-binding</keyword>
<keyword evidence="4 6" id="KW-0862">Zinc</keyword>
<dbReference type="AlphaFoldDB" id="A0A1M6VJE7"/>
<dbReference type="CDD" id="cd07331">
    <property type="entry name" value="M48C_Oma1_like"/>
    <property type="match status" value="1"/>
</dbReference>
<evidence type="ECO:0000256" key="1">
    <source>
        <dbReference type="ARBA" id="ARBA00022670"/>
    </source>
</evidence>
<dbReference type="EMBL" id="FRAL01000005">
    <property type="protein sequence ID" value="SHK81632.1"/>
    <property type="molecule type" value="Genomic_DNA"/>
</dbReference>
<keyword evidence="5 6" id="KW-0482">Metalloprotease</keyword>
<proteinExistence type="inferred from homology"/>
<keyword evidence="3 6" id="KW-0378">Hydrolase</keyword>
<feature type="signal peptide" evidence="7">
    <location>
        <begin position="1"/>
        <end position="17"/>
    </location>
</feature>
<dbReference type="PANTHER" id="PTHR22726">
    <property type="entry name" value="METALLOENDOPEPTIDASE OMA1"/>
    <property type="match status" value="1"/>
</dbReference>
<evidence type="ECO:0000313" key="10">
    <source>
        <dbReference type="Proteomes" id="UP000184248"/>
    </source>
</evidence>
<protein>
    <submittedName>
        <fullName evidence="9">Peptidase family M48</fullName>
    </submittedName>
</protein>
<name>A0A1M6VJE7_9GAMM</name>
<keyword evidence="10" id="KW-1185">Reference proteome</keyword>
<evidence type="ECO:0000313" key="9">
    <source>
        <dbReference type="EMBL" id="SHK81632.1"/>
    </source>
</evidence>
<gene>
    <name evidence="9" type="ORF">SAMN05192556_105220</name>
</gene>
<evidence type="ECO:0000256" key="2">
    <source>
        <dbReference type="ARBA" id="ARBA00022723"/>
    </source>
</evidence>
<dbReference type="Gene3D" id="3.30.2010.10">
    <property type="entry name" value="Metalloproteases ('zincins'), catalytic domain"/>
    <property type="match status" value="1"/>
</dbReference>
<accession>A0A1M6VJE7</accession>
<dbReference type="Pfam" id="PF01435">
    <property type="entry name" value="Peptidase_M48"/>
    <property type="match status" value="1"/>
</dbReference>
<evidence type="ECO:0000256" key="5">
    <source>
        <dbReference type="ARBA" id="ARBA00023049"/>
    </source>
</evidence>
<dbReference type="GO" id="GO:0004222">
    <property type="term" value="F:metalloendopeptidase activity"/>
    <property type="evidence" value="ECO:0007669"/>
    <property type="project" value="InterPro"/>
</dbReference>
<dbReference type="RefSeq" id="WP_064700878.1">
    <property type="nucleotide sequence ID" value="NZ_BDEO01000017.1"/>
</dbReference>
<dbReference type="PANTHER" id="PTHR22726:SF24">
    <property type="entry name" value="M48 FAMILY METALLOPEPTIDASE"/>
    <property type="match status" value="1"/>
</dbReference>
<dbReference type="Proteomes" id="UP000184248">
    <property type="component" value="Unassembled WGS sequence"/>
</dbReference>
<feature type="domain" description="Peptidase M48" evidence="8">
    <location>
        <begin position="61"/>
        <end position="245"/>
    </location>
</feature>
<sequence length="267" mass="28522">MRWMHCLAIGALGLALAACTTSPTGRSQLMLMSDDELDQMGAKAFAQYQSNRPTVSGAPLRYVQCITDAVVRVLPAEARQENWQVRVFKDDSANAFALPGGYVGVNTGLLDIATNQDQVASVIGHEIGHVLAHHANERASTQSATQIGMTMASVAAAAAGIQGANHDMAMSALGMGAQYGVQLPFSRSHEREADEIGLQLMAQAGFDPRASIDLWHNMSEAGGGQPPEWMSTHPSHGNRIQGLQANMETALASYRQARQSGRTPHCQ</sequence>
<dbReference type="GO" id="GO:0016020">
    <property type="term" value="C:membrane"/>
    <property type="evidence" value="ECO:0007669"/>
    <property type="project" value="TreeGrafter"/>
</dbReference>
<dbReference type="InterPro" id="IPR051156">
    <property type="entry name" value="Mito/Outer_Membr_Metalloprot"/>
</dbReference>
<dbReference type="InterPro" id="IPR001915">
    <property type="entry name" value="Peptidase_M48"/>
</dbReference>
<evidence type="ECO:0000256" key="3">
    <source>
        <dbReference type="ARBA" id="ARBA00022801"/>
    </source>
</evidence>
<keyword evidence="7" id="KW-0732">Signal</keyword>
<evidence type="ECO:0000256" key="6">
    <source>
        <dbReference type="RuleBase" id="RU003983"/>
    </source>
</evidence>
<comment type="cofactor">
    <cofactor evidence="6">
        <name>Zn(2+)</name>
        <dbReference type="ChEBI" id="CHEBI:29105"/>
    </cofactor>
    <text evidence="6">Binds 1 zinc ion per subunit.</text>
</comment>
<comment type="similarity">
    <text evidence="6">Belongs to the peptidase M48 family.</text>
</comment>
<feature type="chain" id="PRO_5009921697" evidence="7">
    <location>
        <begin position="18"/>
        <end position="267"/>
    </location>
</feature>
<evidence type="ECO:0000256" key="4">
    <source>
        <dbReference type="ARBA" id="ARBA00022833"/>
    </source>
</evidence>
<dbReference type="OrthoDB" id="9810445at2"/>
<dbReference type="GO" id="GO:0046872">
    <property type="term" value="F:metal ion binding"/>
    <property type="evidence" value="ECO:0007669"/>
    <property type="project" value="UniProtKB-KW"/>
</dbReference>